<evidence type="ECO:0000313" key="1">
    <source>
        <dbReference type="EMBL" id="CAG6672100.1"/>
    </source>
</evidence>
<accession>A0A8D8SLQ3</accession>
<proteinExistence type="predicted"/>
<sequence length="159" mass="18781">MKINMNKTEILMCSKETEEVNIHIKDIPIKQTKTFKYLGSCITEDGKSTSDVRQRIGQAKAAFHKKTTLFCSNNMNIELRKQLIKSLVWKVRWTERISNERVLEMVNEVRQIWKVVQQRRHKWMGHVYRHNAFVVTVNIIERRRAGAQGRGIPRMAFIN</sequence>
<evidence type="ECO:0008006" key="2">
    <source>
        <dbReference type="Google" id="ProtNLM"/>
    </source>
</evidence>
<organism evidence="1">
    <name type="scientific">Cacopsylla melanoneura</name>
    <dbReference type="NCBI Taxonomy" id="428564"/>
    <lineage>
        <taxon>Eukaryota</taxon>
        <taxon>Metazoa</taxon>
        <taxon>Ecdysozoa</taxon>
        <taxon>Arthropoda</taxon>
        <taxon>Hexapoda</taxon>
        <taxon>Insecta</taxon>
        <taxon>Pterygota</taxon>
        <taxon>Neoptera</taxon>
        <taxon>Paraneoptera</taxon>
        <taxon>Hemiptera</taxon>
        <taxon>Sternorrhyncha</taxon>
        <taxon>Psylloidea</taxon>
        <taxon>Psyllidae</taxon>
        <taxon>Psyllinae</taxon>
        <taxon>Cacopsylla</taxon>
    </lineage>
</organism>
<dbReference type="EMBL" id="HBUF01227596">
    <property type="protein sequence ID" value="CAG6672100.1"/>
    <property type="molecule type" value="Transcribed_RNA"/>
</dbReference>
<protein>
    <recommendedName>
        <fullName evidence="2">Reverse transcriptase</fullName>
    </recommendedName>
</protein>
<reference evidence="1" key="1">
    <citation type="submission" date="2021-05" db="EMBL/GenBank/DDBJ databases">
        <authorList>
            <person name="Alioto T."/>
            <person name="Alioto T."/>
            <person name="Gomez Garrido J."/>
        </authorList>
    </citation>
    <scope>NUCLEOTIDE SEQUENCE</scope>
</reference>
<dbReference type="AlphaFoldDB" id="A0A8D8SLQ3"/>
<name>A0A8D8SLQ3_9HEMI</name>